<dbReference type="Gene3D" id="3.40.50.720">
    <property type="entry name" value="NAD(P)-binding Rossmann-like Domain"/>
    <property type="match status" value="2"/>
</dbReference>
<dbReference type="Pfam" id="PF02826">
    <property type="entry name" value="2-Hacid_dh_C"/>
    <property type="match status" value="1"/>
</dbReference>
<feature type="domain" description="D-isomer specific 2-hydroxyacid dehydrogenase NAD-binding" evidence="3">
    <location>
        <begin position="109"/>
        <end position="284"/>
    </location>
</feature>
<dbReference type="RefSeq" id="WP_338532071.1">
    <property type="nucleotide sequence ID" value="NZ_CP030942.1"/>
</dbReference>
<dbReference type="PANTHER" id="PTHR43333">
    <property type="entry name" value="2-HACID_DH_C DOMAIN-CONTAINING PROTEIN"/>
    <property type="match status" value="1"/>
</dbReference>
<evidence type="ECO:0000313" key="5">
    <source>
        <dbReference type="Proteomes" id="UP001342418"/>
    </source>
</evidence>
<evidence type="ECO:0000256" key="2">
    <source>
        <dbReference type="ARBA" id="ARBA00023027"/>
    </source>
</evidence>
<dbReference type="InterPro" id="IPR036291">
    <property type="entry name" value="NAD(P)-bd_dom_sf"/>
</dbReference>
<dbReference type="EMBL" id="CP030942">
    <property type="protein sequence ID" value="UUP19877.1"/>
    <property type="molecule type" value="Genomic_DNA"/>
</dbReference>
<keyword evidence="1 4" id="KW-0560">Oxidoreductase</keyword>
<accession>A0ABY5MQZ3</accession>
<sequence>MGEPIEGVYLSAAFDLEEMFARYFEPHRDRVRLRRPEAIDDPLKVHFALAWRPAANAFAPYPALRLACSIAAGVDSIVNCPSLPKDAVVARVRDENQADFMAGFAAWHVVWHHRNMRHHIVHQTRQEWARQGIDSFVPPRDCTVGVLGFGLMGRAIARAVTGMGFKVAAAVRNAPAAPMAGVEYEAGTDATARVAARSDLLINVLPLTAETRGLLDARFFAAMPRGSVLIQLGRGEHLVERDLLAALDAGHLRGASLDVFEREPLPPEHPFWRHERILVTPHQASEPSSVLMAAQVAQAAQDVVAGRVPETMVDRANGY</sequence>
<protein>
    <submittedName>
        <fullName evidence="4">Glyoxylate/hydroxypyruvate reductase A</fullName>
        <ecNumber evidence="4">1.1.1.79</ecNumber>
    </submittedName>
</protein>
<keyword evidence="4" id="KW-0614">Plasmid</keyword>
<proteinExistence type="predicted"/>
<dbReference type="GO" id="GO:0030267">
    <property type="term" value="F:glyoxylate reductase (NADPH) activity"/>
    <property type="evidence" value="ECO:0007669"/>
    <property type="project" value="UniProtKB-EC"/>
</dbReference>
<evidence type="ECO:0000259" key="3">
    <source>
        <dbReference type="Pfam" id="PF02826"/>
    </source>
</evidence>
<dbReference type="Proteomes" id="UP001342418">
    <property type="component" value="Plasmid p1536_1"/>
</dbReference>
<reference evidence="4 5" key="1">
    <citation type="submission" date="2018-07" db="EMBL/GenBank/DDBJ databases">
        <title>Genome sequence of Nitratireductor thuwali#1536.</title>
        <authorList>
            <person name="Michoud G."/>
            <person name="Merlino G."/>
            <person name="Sefrji F.O."/>
            <person name="Daffonchio D."/>
        </authorList>
    </citation>
    <scope>NUCLEOTIDE SEQUENCE [LARGE SCALE GENOMIC DNA]</scope>
    <source>
        <strain evidence="4 5">Nit1536</strain>
        <plasmid evidence="4 5">p1536_1</plasmid>
    </source>
</reference>
<name>A0ABY5MQZ3_9HYPH</name>
<gene>
    <name evidence="4" type="primary">ghrA_2</name>
    <name evidence="4" type="ORF">NTH_04392</name>
</gene>
<dbReference type="EC" id="1.1.1.79" evidence="4"/>
<dbReference type="SUPFAM" id="SSF51735">
    <property type="entry name" value="NAD(P)-binding Rossmann-fold domains"/>
    <property type="match status" value="1"/>
</dbReference>
<evidence type="ECO:0000256" key="1">
    <source>
        <dbReference type="ARBA" id="ARBA00023002"/>
    </source>
</evidence>
<keyword evidence="2" id="KW-0520">NAD</keyword>
<dbReference type="PANTHER" id="PTHR43333:SF1">
    <property type="entry name" value="D-ISOMER SPECIFIC 2-HYDROXYACID DEHYDROGENASE NAD-BINDING DOMAIN-CONTAINING PROTEIN"/>
    <property type="match status" value="1"/>
</dbReference>
<organism evidence="4 5">
    <name type="scientific">Nitratireductor thuwali</name>
    <dbReference type="NCBI Taxonomy" id="2267699"/>
    <lineage>
        <taxon>Bacteria</taxon>
        <taxon>Pseudomonadati</taxon>
        <taxon>Pseudomonadota</taxon>
        <taxon>Alphaproteobacteria</taxon>
        <taxon>Hyphomicrobiales</taxon>
        <taxon>Phyllobacteriaceae</taxon>
        <taxon>Nitratireductor</taxon>
    </lineage>
</organism>
<dbReference type="InterPro" id="IPR006140">
    <property type="entry name" value="D-isomer_DH_NAD-bd"/>
</dbReference>
<geneLocation type="plasmid" evidence="4 5">
    <name>p1536_1</name>
</geneLocation>
<evidence type="ECO:0000313" key="4">
    <source>
        <dbReference type="EMBL" id="UUP19877.1"/>
    </source>
</evidence>
<keyword evidence="5" id="KW-1185">Reference proteome</keyword>